<gene>
    <name evidence="4" type="primary">pchC</name>
    <name evidence="4" type="ORF">GCM10008096_13360</name>
</gene>
<dbReference type="Gene3D" id="3.40.50.1820">
    <property type="entry name" value="alpha/beta hydrolase"/>
    <property type="match status" value="1"/>
</dbReference>
<feature type="region of interest" description="Disordered" evidence="2">
    <location>
        <begin position="202"/>
        <end position="222"/>
    </location>
</feature>
<dbReference type="PANTHER" id="PTHR11487:SF0">
    <property type="entry name" value="S-ACYL FATTY ACID SYNTHASE THIOESTERASE, MEDIUM CHAIN"/>
    <property type="match status" value="1"/>
</dbReference>
<organism evidence="4 5">
    <name type="scientific">Zhihengliuella salsuginis</name>
    <dbReference type="NCBI Taxonomy" id="578222"/>
    <lineage>
        <taxon>Bacteria</taxon>
        <taxon>Bacillati</taxon>
        <taxon>Actinomycetota</taxon>
        <taxon>Actinomycetes</taxon>
        <taxon>Micrococcales</taxon>
        <taxon>Micrococcaceae</taxon>
        <taxon>Zhihengliuella</taxon>
    </lineage>
</organism>
<dbReference type="InterPro" id="IPR012223">
    <property type="entry name" value="TEII"/>
</dbReference>
<evidence type="ECO:0000313" key="5">
    <source>
        <dbReference type="Proteomes" id="UP000642819"/>
    </source>
</evidence>
<reference evidence="5" key="1">
    <citation type="journal article" date="2019" name="Int. J. Syst. Evol. Microbiol.">
        <title>The Global Catalogue of Microorganisms (GCM) 10K type strain sequencing project: providing services to taxonomists for standard genome sequencing and annotation.</title>
        <authorList>
            <consortium name="The Broad Institute Genomics Platform"/>
            <consortium name="The Broad Institute Genome Sequencing Center for Infectious Disease"/>
            <person name="Wu L."/>
            <person name="Ma J."/>
        </authorList>
    </citation>
    <scope>NUCLEOTIDE SEQUENCE [LARGE SCALE GENOMIC DNA]</scope>
    <source>
        <strain evidence="5">KCTC 19466</strain>
    </source>
</reference>
<evidence type="ECO:0000256" key="2">
    <source>
        <dbReference type="SAM" id="MobiDB-lite"/>
    </source>
</evidence>
<dbReference type="EMBL" id="BMXK01000005">
    <property type="protein sequence ID" value="GHD05038.1"/>
    <property type="molecule type" value="Genomic_DNA"/>
</dbReference>
<evidence type="ECO:0000259" key="3">
    <source>
        <dbReference type="Pfam" id="PF00975"/>
    </source>
</evidence>
<dbReference type="RefSeq" id="WP_189349363.1">
    <property type="nucleotide sequence ID" value="NZ_BMXK01000005.1"/>
</dbReference>
<sequence>MHLFCLHHAGGTTASFAKWRFTNVAVTKLGYRGRDFASIPHAAAVLSESVKASPSPRLALYGHSMGAALAYEIALRVQGSGRLQHVFLAAARPPVPARGNGTGTRAIAFAAARSTALSERARDVLLEDLALLESYPGSEPAGQLAVPTTLFHGTDDDIVPALESAQWAGWCAEPPRSVDIPGGHLFHRTSPKVMEVVQTTLTPSTQSVPASTGSLPAGGSRR</sequence>
<dbReference type="InterPro" id="IPR001031">
    <property type="entry name" value="Thioesterase"/>
</dbReference>
<dbReference type="Proteomes" id="UP000642819">
    <property type="component" value="Unassembled WGS sequence"/>
</dbReference>
<protein>
    <submittedName>
        <fullName evidence="4">Pyochelin biosynthetic protein PchC</fullName>
    </submittedName>
</protein>
<dbReference type="Pfam" id="PF00975">
    <property type="entry name" value="Thioesterase"/>
    <property type="match status" value="1"/>
</dbReference>
<keyword evidence="5" id="KW-1185">Reference proteome</keyword>
<comment type="similarity">
    <text evidence="1">Belongs to the thioesterase family.</text>
</comment>
<comment type="caution">
    <text evidence="4">The sequence shown here is derived from an EMBL/GenBank/DDBJ whole genome shotgun (WGS) entry which is preliminary data.</text>
</comment>
<proteinExistence type="inferred from homology"/>
<evidence type="ECO:0000313" key="4">
    <source>
        <dbReference type="EMBL" id="GHD05038.1"/>
    </source>
</evidence>
<accession>A0ABQ3GGP6</accession>
<feature type="domain" description="Thioesterase" evidence="3">
    <location>
        <begin position="2"/>
        <end position="195"/>
    </location>
</feature>
<dbReference type="SUPFAM" id="SSF53474">
    <property type="entry name" value="alpha/beta-Hydrolases"/>
    <property type="match status" value="1"/>
</dbReference>
<dbReference type="InterPro" id="IPR029058">
    <property type="entry name" value="AB_hydrolase_fold"/>
</dbReference>
<evidence type="ECO:0000256" key="1">
    <source>
        <dbReference type="ARBA" id="ARBA00007169"/>
    </source>
</evidence>
<feature type="compositionally biased region" description="Polar residues" evidence="2">
    <location>
        <begin position="202"/>
        <end position="214"/>
    </location>
</feature>
<name>A0ABQ3GGP6_9MICC</name>
<dbReference type="PANTHER" id="PTHR11487">
    <property type="entry name" value="THIOESTERASE"/>
    <property type="match status" value="1"/>
</dbReference>